<dbReference type="OrthoDB" id="5874815at2759"/>
<evidence type="ECO:0000313" key="2">
    <source>
        <dbReference type="EMBL" id="VDM80921.1"/>
    </source>
</evidence>
<gene>
    <name evidence="2" type="ORF">SVUK_LOCUS15919</name>
</gene>
<protein>
    <submittedName>
        <fullName evidence="2">Uncharacterized protein</fullName>
    </submittedName>
</protein>
<dbReference type="Proteomes" id="UP000270094">
    <property type="component" value="Unassembled WGS sequence"/>
</dbReference>
<proteinExistence type="predicted"/>
<name>A0A3P7J6Q3_STRVU</name>
<accession>A0A3P7J6Q3</accession>
<dbReference type="EMBL" id="UYYB01110727">
    <property type="protein sequence ID" value="VDM80921.1"/>
    <property type="molecule type" value="Genomic_DNA"/>
</dbReference>
<organism evidence="2 3">
    <name type="scientific">Strongylus vulgaris</name>
    <name type="common">Blood worm</name>
    <dbReference type="NCBI Taxonomy" id="40348"/>
    <lineage>
        <taxon>Eukaryota</taxon>
        <taxon>Metazoa</taxon>
        <taxon>Ecdysozoa</taxon>
        <taxon>Nematoda</taxon>
        <taxon>Chromadorea</taxon>
        <taxon>Rhabditida</taxon>
        <taxon>Rhabditina</taxon>
        <taxon>Rhabditomorpha</taxon>
        <taxon>Strongyloidea</taxon>
        <taxon>Strongylidae</taxon>
        <taxon>Strongylus</taxon>
    </lineage>
</organism>
<sequence>MRTDSRASNPPDPVERHVQRWRSESRSSNRVFKNDEEPSQQDEIVNGTLTALKDDVEQTTEVIRRKQHQMTEMEVTGRVSISPTDEWLSTRLRAVSTEDMNKELGKIKDDQ</sequence>
<dbReference type="AlphaFoldDB" id="A0A3P7J6Q3"/>
<evidence type="ECO:0000313" key="3">
    <source>
        <dbReference type="Proteomes" id="UP000270094"/>
    </source>
</evidence>
<keyword evidence="3" id="KW-1185">Reference proteome</keyword>
<feature type="compositionally biased region" description="Basic and acidic residues" evidence="1">
    <location>
        <begin position="13"/>
        <end position="36"/>
    </location>
</feature>
<feature type="region of interest" description="Disordered" evidence="1">
    <location>
        <begin position="1"/>
        <end position="46"/>
    </location>
</feature>
<reference evidence="2 3" key="1">
    <citation type="submission" date="2018-11" db="EMBL/GenBank/DDBJ databases">
        <authorList>
            <consortium name="Pathogen Informatics"/>
        </authorList>
    </citation>
    <scope>NUCLEOTIDE SEQUENCE [LARGE SCALE GENOMIC DNA]</scope>
</reference>
<feature type="non-terminal residue" evidence="2">
    <location>
        <position position="111"/>
    </location>
</feature>
<evidence type="ECO:0000256" key="1">
    <source>
        <dbReference type="SAM" id="MobiDB-lite"/>
    </source>
</evidence>